<sequence length="273" mass="29265">MSIDRRIADYYELGAEHERLETISRVEGVRTRELLDRLLPAPPAVVLDVGGAAGIYALPLAAAGYEVHLLDPVLLHVQQAREASAAQAAAGGDPLMETVVGDARALPWSDGAADAVLLLGPLYHLDADGRASALAEARRVLRPGGLVLAAAISRFASTLDGIHARALADPAFAQVAAHDVRTGEHRNDPHERPEWFTTAYFHHPDELWEEVAVAGFAVEGVLAVEGVASFLRDEAWWLEDEQRRAALLDAIRSVEQEPSVLGASAHLLAVGRA</sequence>
<dbReference type="CDD" id="cd02440">
    <property type="entry name" value="AdoMet_MTases"/>
    <property type="match status" value="1"/>
</dbReference>
<dbReference type="EMBL" id="CP001854">
    <property type="protein sequence ID" value="ADB52998.1"/>
    <property type="molecule type" value="Genomic_DNA"/>
</dbReference>
<dbReference type="AlphaFoldDB" id="D3F903"/>
<dbReference type="InterPro" id="IPR029063">
    <property type="entry name" value="SAM-dependent_MTases_sf"/>
</dbReference>
<reference evidence="3" key="2">
    <citation type="submission" date="2010-01" db="EMBL/GenBank/DDBJ databases">
        <title>The complete genome of Conexibacter woesei DSM 14684.</title>
        <authorList>
            <consortium name="US DOE Joint Genome Institute (JGI-PGF)"/>
            <person name="Lucas S."/>
            <person name="Copeland A."/>
            <person name="Lapidus A."/>
            <person name="Glavina del Rio T."/>
            <person name="Dalin E."/>
            <person name="Tice H."/>
            <person name="Bruce D."/>
            <person name="Goodwin L."/>
            <person name="Pitluck S."/>
            <person name="Kyrpides N."/>
            <person name="Mavromatis K."/>
            <person name="Ivanova N."/>
            <person name="Mikhailova N."/>
            <person name="Chertkov O."/>
            <person name="Brettin T."/>
            <person name="Detter J.C."/>
            <person name="Han C."/>
            <person name="Larimer F."/>
            <person name="Land M."/>
            <person name="Hauser L."/>
            <person name="Markowitz V."/>
            <person name="Cheng J.-F."/>
            <person name="Hugenholtz P."/>
            <person name="Woyke T."/>
            <person name="Wu D."/>
            <person name="Pukall R."/>
            <person name="Steenblock K."/>
            <person name="Schneider S."/>
            <person name="Klenk H.-P."/>
            <person name="Eisen J.A."/>
        </authorList>
    </citation>
    <scope>NUCLEOTIDE SEQUENCE [LARGE SCALE GENOMIC DNA]</scope>
    <source>
        <strain evidence="3">DSM 14684 / CIP 108061 / JCM 11494 / NBRC 100937 / ID131577</strain>
    </source>
</reference>
<dbReference type="Pfam" id="PF08241">
    <property type="entry name" value="Methyltransf_11"/>
    <property type="match status" value="1"/>
</dbReference>
<keyword evidence="3" id="KW-1185">Reference proteome</keyword>
<dbReference type="Proteomes" id="UP000008229">
    <property type="component" value="Chromosome"/>
</dbReference>
<proteinExistence type="predicted"/>
<accession>D3F903</accession>
<evidence type="ECO:0000259" key="1">
    <source>
        <dbReference type="Pfam" id="PF08241"/>
    </source>
</evidence>
<name>D3F903_CONWI</name>
<dbReference type="STRING" id="469383.Cwoe_4585"/>
<organism evidence="2 3">
    <name type="scientific">Conexibacter woesei (strain DSM 14684 / CCUG 47730 / CIP 108061 / JCM 11494 / NBRC 100937 / ID131577)</name>
    <dbReference type="NCBI Taxonomy" id="469383"/>
    <lineage>
        <taxon>Bacteria</taxon>
        <taxon>Bacillati</taxon>
        <taxon>Actinomycetota</taxon>
        <taxon>Thermoleophilia</taxon>
        <taxon>Solirubrobacterales</taxon>
        <taxon>Conexibacteraceae</taxon>
        <taxon>Conexibacter</taxon>
    </lineage>
</organism>
<evidence type="ECO:0000313" key="3">
    <source>
        <dbReference type="Proteomes" id="UP000008229"/>
    </source>
</evidence>
<dbReference type="OrthoDB" id="9810615at2"/>
<dbReference type="GO" id="GO:0008757">
    <property type="term" value="F:S-adenosylmethionine-dependent methyltransferase activity"/>
    <property type="evidence" value="ECO:0007669"/>
    <property type="project" value="InterPro"/>
</dbReference>
<dbReference type="KEGG" id="cwo:Cwoe_4585"/>
<feature type="domain" description="Methyltransferase type 11" evidence="1">
    <location>
        <begin position="47"/>
        <end position="148"/>
    </location>
</feature>
<dbReference type="SUPFAM" id="SSF53335">
    <property type="entry name" value="S-adenosyl-L-methionine-dependent methyltransferases"/>
    <property type="match status" value="1"/>
</dbReference>
<reference evidence="2 3" key="1">
    <citation type="journal article" date="2010" name="Stand. Genomic Sci.">
        <title>Complete genome sequence of Conexibacter woesei type strain (ID131577).</title>
        <authorList>
            <person name="Pukall R."/>
            <person name="Lapidus A."/>
            <person name="Glavina Del Rio T."/>
            <person name="Copeland A."/>
            <person name="Tice H."/>
            <person name="Cheng J.-F."/>
            <person name="Lucas S."/>
            <person name="Chen F."/>
            <person name="Nolan M."/>
            <person name="Bruce D."/>
            <person name="Goodwin L."/>
            <person name="Pitluck S."/>
            <person name="Mavromatis K."/>
            <person name="Ivanova N."/>
            <person name="Ovchinnikova G."/>
            <person name="Pati A."/>
            <person name="Chen A."/>
            <person name="Palaniappan K."/>
            <person name="Land M."/>
            <person name="Hauser L."/>
            <person name="Chang Y.-J."/>
            <person name="Jeffries C.D."/>
            <person name="Chain P."/>
            <person name="Meincke L."/>
            <person name="Sims D."/>
            <person name="Brettin T."/>
            <person name="Detter J.C."/>
            <person name="Rohde M."/>
            <person name="Goeker M."/>
            <person name="Bristow J."/>
            <person name="Eisen J.A."/>
            <person name="Markowitz V."/>
            <person name="Kyrpides N.C."/>
            <person name="Klenk H.-P."/>
            <person name="Hugenholtz P."/>
        </authorList>
    </citation>
    <scope>NUCLEOTIDE SEQUENCE [LARGE SCALE GENOMIC DNA]</scope>
    <source>
        <strain evidence="3">DSM 14684 / CIP 108061 / JCM 11494 / NBRC 100937 / ID131577</strain>
    </source>
</reference>
<gene>
    <name evidence="2" type="ordered locus">Cwoe_4585</name>
</gene>
<dbReference type="HOGENOM" id="CLU_061789_2_0_11"/>
<dbReference type="InterPro" id="IPR013216">
    <property type="entry name" value="Methyltransf_11"/>
</dbReference>
<protein>
    <submittedName>
        <fullName evidence="2">Methyltransferase type 11</fullName>
    </submittedName>
</protein>
<dbReference type="Gene3D" id="3.40.50.150">
    <property type="entry name" value="Vaccinia Virus protein VP39"/>
    <property type="match status" value="1"/>
</dbReference>
<dbReference type="GO" id="GO:0032259">
    <property type="term" value="P:methylation"/>
    <property type="evidence" value="ECO:0007669"/>
    <property type="project" value="UniProtKB-KW"/>
</dbReference>
<keyword evidence="2" id="KW-0808">Transferase</keyword>
<keyword evidence="2" id="KW-0489">Methyltransferase</keyword>
<evidence type="ECO:0000313" key="2">
    <source>
        <dbReference type="EMBL" id="ADB52998.1"/>
    </source>
</evidence>
<dbReference type="RefSeq" id="WP_012936049.1">
    <property type="nucleotide sequence ID" value="NC_013739.1"/>
</dbReference>
<dbReference type="eggNOG" id="COG2226">
    <property type="taxonomic scope" value="Bacteria"/>
</dbReference>